<dbReference type="InterPro" id="IPR041664">
    <property type="entry name" value="AAA_16"/>
</dbReference>
<dbReference type="PRINTS" id="PR00364">
    <property type="entry name" value="DISEASERSIST"/>
</dbReference>
<feature type="region of interest" description="Disordered" evidence="1">
    <location>
        <begin position="71"/>
        <end position="93"/>
    </location>
</feature>
<dbReference type="SMART" id="SM00530">
    <property type="entry name" value="HTH_XRE"/>
    <property type="match status" value="1"/>
</dbReference>
<dbReference type="Gene3D" id="1.10.260.40">
    <property type="entry name" value="lambda repressor-like DNA-binding domains"/>
    <property type="match status" value="1"/>
</dbReference>
<name>A0AA45R2X7_9PSEU</name>
<dbReference type="SMART" id="SM00382">
    <property type="entry name" value="AAA"/>
    <property type="match status" value="1"/>
</dbReference>
<dbReference type="SUPFAM" id="SSF48452">
    <property type="entry name" value="TPR-like"/>
    <property type="match status" value="1"/>
</dbReference>
<evidence type="ECO:0000313" key="3">
    <source>
        <dbReference type="EMBL" id="QUF03241.1"/>
    </source>
</evidence>
<dbReference type="GO" id="GO:0003677">
    <property type="term" value="F:DNA binding"/>
    <property type="evidence" value="ECO:0007669"/>
    <property type="project" value="InterPro"/>
</dbReference>
<reference evidence="3" key="1">
    <citation type="submission" date="2021-04" db="EMBL/GenBank/DDBJ databases">
        <title>Genomic sequence of Actinosynnema pretiosum subsp. pretiosum ATCC 31280 (C-14919).</title>
        <authorList>
            <person name="Bai L."/>
            <person name="Wang X."/>
            <person name="Xiao Y."/>
        </authorList>
    </citation>
    <scope>NUCLEOTIDE SEQUENCE</scope>
    <source>
        <strain evidence="3">ATCC 31280</strain>
    </source>
</reference>
<dbReference type="SUPFAM" id="SSF47413">
    <property type="entry name" value="lambda repressor-like DNA-binding domains"/>
    <property type="match status" value="1"/>
</dbReference>
<dbReference type="InterPro" id="IPR027417">
    <property type="entry name" value="P-loop_NTPase"/>
</dbReference>
<dbReference type="InterPro" id="IPR001387">
    <property type="entry name" value="Cro/C1-type_HTH"/>
</dbReference>
<proteinExistence type="predicted"/>
<evidence type="ECO:0000259" key="2">
    <source>
        <dbReference type="PROSITE" id="PS50943"/>
    </source>
</evidence>
<dbReference type="Pfam" id="PF13191">
    <property type="entry name" value="AAA_16"/>
    <property type="match status" value="1"/>
</dbReference>
<dbReference type="GO" id="GO:0043531">
    <property type="term" value="F:ADP binding"/>
    <property type="evidence" value="ECO:0007669"/>
    <property type="project" value="InterPro"/>
</dbReference>
<dbReference type="PANTHER" id="PTHR47691:SF3">
    <property type="entry name" value="HTH-TYPE TRANSCRIPTIONAL REGULATOR RV0890C-RELATED"/>
    <property type="match status" value="1"/>
</dbReference>
<dbReference type="SUPFAM" id="SSF52540">
    <property type="entry name" value="P-loop containing nucleoside triphosphate hydrolases"/>
    <property type="match status" value="1"/>
</dbReference>
<dbReference type="AlphaFoldDB" id="A0AA45R2X7"/>
<dbReference type="InterPro" id="IPR011990">
    <property type="entry name" value="TPR-like_helical_dom_sf"/>
</dbReference>
<dbReference type="InterPro" id="IPR010982">
    <property type="entry name" value="Lambda_DNA-bd_dom_sf"/>
</dbReference>
<gene>
    <name evidence="3" type="ORF">KCV87_28070</name>
</gene>
<evidence type="ECO:0000313" key="4">
    <source>
        <dbReference type="Proteomes" id="UP000677152"/>
    </source>
</evidence>
<dbReference type="PROSITE" id="PS50943">
    <property type="entry name" value="HTH_CROC1"/>
    <property type="match status" value="1"/>
</dbReference>
<sequence length="761" mass="80107">MATPLGDLLRHHRTRAGLTQEDLAEGSGVSVRAISDVERGRARGPQRRTVAALADVLGLDDADRSELLAAAQRGRARATRSPGPRALPPDLPDLTGRADELAAIRAAAARARGTEVVAVHGAPGSGKTSLVVRAAHELAASHPGGCFFFALRGVDATPVRPDEVTRRVLVALGEDPPHSEAERTDRYRALLRERSTVLVLDNALDEAQVRPLLAEGARSLVLITSRQVLGGLEGATRLGLDVLRESESTGLLAAIAGEARTGAEPEATLAVARLCGGLPLALRIAGNRLVSRPRWTVAHLAARLGDERRRLSALTAGDLGVRPAFELSYRQLAPLPRALFRALSLLPGSGCAPESAAVALDVDAVTAEDALDELVDASLLGTAEEPGRYALHDLLRVFAGERLAAESDPAAVVAARERLDGWFLDRATTALSFYGTEARQEPADGLADAAEADAWLVAELSNWLGALDRTAGAGGHERVLRLASAAHWYSDQHGDATTWERVFGAGVAAARALGSARDEAVQLNFLTWVLVVLRGSPERGLALHDLARAAAVSAGDVREQGWAAHYRALALRRAGDLEGARRSAVRAQELFLAAGYPLGAHIAGSALGQVLAQARRHAEAEAVHRGLLAVVRADEAGLRPEMRDALEAALLMQLADALAGLERWAEVVAVAREAVGLAAGARSPVTELRARLAVGVALHRSGALPEARAELERALELGGERGRPSLPDVLDALAGVLDDLGDPRASGQLRARAAELRSADR</sequence>
<protein>
    <submittedName>
        <fullName evidence="3">Helix-turn-helix domain-containing protein</fullName>
    </submittedName>
</protein>
<accession>A0AA45R2X7</accession>
<dbReference type="PANTHER" id="PTHR47691">
    <property type="entry name" value="REGULATOR-RELATED"/>
    <property type="match status" value="1"/>
</dbReference>
<organism evidence="3 4">
    <name type="scientific">Actinosynnema pretiosum subsp. pretiosum</name>
    <dbReference type="NCBI Taxonomy" id="103721"/>
    <lineage>
        <taxon>Bacteria</taxon>
        <taxon>Bacillati</taxon>
        <taxon>Actinomycetota</taxon>
        <taxon>Actinomycetes</taxon>
        <taxon>Pseudonocardiales</taxon>
        <taxon>Pseudonocardiaceae</taxon>
        <taxon>Actinosynnema</taxon>
    </lineage>
</organism>
<dbReference type="Pfam" id="PF13560">
    <property type="entry name" value="HTH_31"/>
    <property type="match status" value="1"/>
</dbReference>
<dbReference type="InterPro" id="IPR003593">
    <property type="entry name" value="AAA+_ATPase"/>
</dbReference>
<evidence type="ECO:0000256" key="1">
    <source>
        <dbReference type="SAM" id="MobiDB-lite"/>
    </source>
</evidence>
<dbReference type="Proteomes" id="UP000677152">
    <property type="component" value="Chromosome"/>
</dbReference>
<dbReference type="Gene3D" id="1.25.40.10">
    <property type="entry name" value="Tetratricopeptide repeat domain"/>
    <property type="match status" value="1"/>
</dbReference>
<dbReference type="EMBL" id="CP073249">
    <property type="protein sequence ID" value="QUF03241.1"/>
    <property type="molecule type" value="Genomic_DNA"/>
</dbReference>
<feature type="domain" description="HTH cro/C1-type" evidence="2">
    <location>
        <begin position="9"/>
        <end position="64"/>
    </location>
</feature>
<dbReference type="Gene3D" id="3.40.50.300">
    <property type="entry name" value="P-loop containing nucleotide triphosphate hydrolases"/>
    <property type="match status" value="1"/>
</dbReference>
<dbReference type="CDD" id="cd00093">
    <property type="entry name" value="HTH_XRE"/>
    <property type="match status" value="1"/>
</dbReference>